<dbReference type="AlphaFoldDB" id="A0A850R0G4"/>
<reference evidence="1 2" key="1">
    <citation type="submission" date="2020-06" db="EMBL/GenBank/DDBJ databases">
        <title>Photobacterium damselae subsp. damselae comparative genomics.</title>
        <authorList>
            <person name="Osorio C.R."/>
        </authorList>
    </citation>
    <scope>NUCLEOTIDE SEQUENCE [LARGE SCALE GENOMIC DNA]</scope>
    <source>
        <strain evidence="1 2">TW250/03</strain>
    </source>
</reference>
<proteinExistence type="predicted"/>
<protein>
    <recommendedName>
        <fullName evidence="3">Glycosyl transferase</fullName>
    </recommendedName>
</protein>
<sequence length="243" mass="29289">MKNIVIYKAVFNSYDNIEEISDEFIYKNIDYYVISDKYIELSKPWNLILVDDIYGDPVINNRFFKFNLIDKFKEYEYSIYLDGNISVVGDINQLVSSLDVNKEVFLYEHPYRGRVKDEVTACFIYGKINIFEFINLRSKKYSIYLDNKYKLYECGVLIRTKNINNIAFSELFEIFKSKVRRDQIYFPHIMEKYNIAIDSLGISNIRTESEYFQLKSHLKRDKFLIRLRNRFLLRIYKTLRLAK</sequence>
<evidence type="ECO:0008006" key="3">
    <source>
        <dbReference type="Google" id="ProtNLM"/>
    </source>
</evidence>
<evidence type="ECO:0000313" key="1">
    <source>
        <dbReference type="EMBL" id="NVP02088.1"/>
    </source>
</evidence>
<gene>
    <name evidence="1" type="ORF">HWA77_17890</name>
</gene>
<dbReference type="Proteomes" id="UP000533429">
    <property type="component" value="Unassembled WGS sequence"/>
</dbReference>
<comment type="caution">
    <text evidence="1">The sequence shown here is derived from an EMBL/GenBank/DDBJ whole genome shotgun (WGS) entry which is preliminary data.</text>
</comment>
<evidence type="ECO:0000313" key="2">
    <source>
        <dbReference type="Proteomes" id="UP000533429"/>
    </source>
</evidence>
<name>A0A850R0G4_PHODD</name>
<dbReference type="EMBL" id="JABXOR010001125">
    <property type="protein sequence ID" value="NVP02088.1"/>
    <property type="molecule type" value="Genomic_DNA"/>
</dbReference>
<organism evidence="1 2">
    <name type="scientific">Photobacterium damselae subsp. damselae</name>
    <name type="common">Listonella damsela</name>
    <dbReference type="NCBI Taxonomy" id="85581"/>
    <lineage>
        <taxon>Bacteria</taxon>
        <taxon>Pseudomonadati</taxon>
        <taxon>Pseudomonadota</taxon>
        <taxon>Gammaproteobacteria</taxon>
        <taxon>Vibrionales</taxon>
        <taxon>Vibrionaceae</taxon>
        <taxon>Photobacterium</taxon>
    </lineage>
</organism>
<accession>A0A850R0G4</accession>